<dbReference type="PIRSF" id="PIRSF000368">
    <property type="entry name" value="NrdG"/>
    <property type="match status" value="1"/>
</dbReference>
<dbReference type="PANTHER" id="PTHR30352:SF2">
    <property type="entry name" value="ANAEROBIC RIBONUCLEOSIDE-TRIPHOSPHATE REDUCTASE-ACTIVATING PROTEIN"/>
    <property type="match status" value="1"/>
</dbReference>
<dbReference type="GO" id="GO:0004748">
    <property type="term" value="F:ribonucleoside-diphosphate reductase activity, thioredoxin disulfide as acceptor"/>
    <property type="evidence" value="ECO:0007669"/>
    <property type="project" value="TreeGrafter"/>
</dbReference>
<evidence type="ECO:0000256" key="6">
    <source>
        <dbReference type="ARBA" id="ARBA00023014"/>
    </source>
</evidence>
<dbReference type="AlphaFoldDB" id="A0A1C7IG02"/>
<evidence type="ECO:0000313" key="9">
    <source>
        <dbReference type="Proteomes" id="UP000092574"/>
    </source>
</evidence>
<dbReference type="OrthoDB" id="9782387at2"/>
<evidence type="ECO:0000256" key="4">
    <source>
        <dbReference type="ARBA" id="ARBA00022723"/>
    </source>
</evidence>
<accession>A0A1C7IG02</accession>
<dbReference type="Pfam" id="PF13353">
    <property type="entry name" value="Fer4_12"/>
    <property type="match status" value="1"/>
</dbReference>
<dbReference type="SFLD" id="SFLDG01063">
    <property type="entry name" value="activating_enzymes__group_1"/>
    <property type="match status" value="1"/>
</dbReference>
<sequence length="163" mass="18705">MRYHNITKDDMLNGDGLRVVLWVSGCSHCCKDCQNPITWDWGNGLIFDEAAKEEVFEQLSRNYISGITFSGGDPLYFQNVPDVTALAKEIKEKFPARTIWLYTGYLWEELQGKEILQYLDVLVDGEFVTEKKDIALKWKGSSNQRVIDVQRSLKEGNVILHAE</sequence>
<evidence type="ECO:0000313" key="8">
    <source>
        <dbReference type="EMBL" id="ANU78646.1"/>
    </source>
</evidence>
<comment type="similarity">
    <text evidence="7">Belongs to the organic radical-activating enzymes family.</text>
</comment>
<keyword evidence="9" id="KW-1185">Reference proteome</keyword>
<evidence type="ECO:0000256" key="1">
    <source>
        <dbReference type="ARBA" id="ARBA00001966"/>
    </source>
</evidence>
<keyword evidence="6" id="KW-0411">Iron-sulfur</keyword>
<dbReference type="GO" id="GO:0051539">
    <property type="term" value="F:4 iron, 4 sulfur cluster binding"/>
    <property type="evidence" value="ECO:0007669"/>
    <property type="project" value="UniProtKB-KW"/>
</dbReference>
<dbReference type="STRING" id="1796616.A4V09_11615"/>
<evidence type="ECO:0000256" key="2">
    <source>
        <dbReference type="ARBA" id="ARBA00022485"/>
    </source>
</evidence>
<dbReference type="CDD" id="cd01335">
    <property type="entry name" value="Radical_SAM"/>
    <property type="match status" value="1"/>
</dbReference>
<dbReference type="InterPro" id="IPR058240">
    <property type="entry name" value="rSAM_sf"/>
</dbReference>
<dbReference type="KEGG" id="byl:A4V09_11615"/>
<comment type="cofactor">
    <cofactor evidence="1">
        <name>[4Fe-4S] cluster</name>
        <dbReference type="ChEBI" id="CHEBI:49883"/>
    </cofactor>
</comment>
<dbReference type="SFLD" id="SFLDS00029">
    <property type="entry name" value="Radical_SAM"/>
    <property type="match status" value="1"/>
</dbReference>
<proteinExistence type="inferred from homology"/>
<dbReference type="RefSeq" id="WP_065544749.1">
    <property type="nucleotide sequence ID" value="NZ_CP015405.2"/>
</dbReference>
<dbReference type="SFLD" id="SFLDF00299">
    <property type="entry name" value="anaerobic_ribonucleoside-triph"/>
    <property type="match status" value="1"/>
</dbReference>
<dbReference type="PANTHER" id="PTHR30352">
    <property type="entry name" value="PYRUVATE FORMATE-LYASE-ACTIVATING ENZYME"/>
    <property type="match status" value="1"/>
</dbReference>
<keyword evidence="2" id="KW-0004">4Fe-4S</keyword>
<dbReference type="InterPro" id="IPR013785">
    <property type="entry name" value="Aldolase_TIM"/>
</dbReference>
<protein>
    <recommendedName>
        <fullName evidence="7">Anaerobic ribonucleoside-triphosphate reductase-activating protein</fullName>
        <ecNumber evidence="7">1.97.1.-</ecNumber>
    </recommendedName>
</protein>
<dbReference type="EMBL" id="CP015405">
    <property type="protein sequence ID" value="ANU78646.1"/>
    <property type="molecule type" value="Genomic_DNA"/>
</dbReference>
<keyword evidence="3" id="KW-0949">S-adenosyl-L-methionine</keyword>
<evidence type="ECO:0000256" key="3">
    <source>
        <dbReference type="ARBA" id="ARBA00022691"/>
    </source>
</evidence>
<keyword evidence="7" id="KW-0560">Oxidoreductase</keyword>
<evidence type="ECO:0000256" key="7">
    <source>
        <dbReference type="PIRNR" id="PIRNR000368"/>
    </source>
</evidence>
<dbReference type="GO" id="GO:0043365">
    <property type="term" value="F:[formate-C-acetyltransferase]-activating enzyme activity"/>
    <property type="evidence" value="ECO:0007669"/>
    <property type="project" value="InterPro"/>
</dbReference>
<keyword evidence="5" id="KW-0408">Iron</keyword>
<comment type="function">
    <text evidence="7">Activation of anaerobic ribonucleoside-triphosphate reductase under anaerobic conditions by generation of an organic free radical, using S-adenosylmethionine and reduced flavodoxin as cosubstrates to produce 5'-deoxy-adenosine.</text>
</comment>
<dbReference type="SUPFAM" id="SSF102114">
    <property type="entry name" value="Radical SAM enzymes"/>
    <property type="match status" value="1"/>
</dbReference>
<dbReference type="Gene3D" id="3.20.20.70">
    <property type="entry name" value="Aldolase class I"/>
    <property type="match status" value="1"/>
</dbReference>
<organism evidence="8 9">
    <name type="scientific">Blautia pseudococcoides</name>
    <dbReference type="NCBI Taxonomy" id="1796616"/>
    <lineage>
        <taxon>Bacteria</taxon>
        <taxon>Bacillati</taxon>
        <taxon>Bacillota</taxon>
        <taxon>Clostridia</taxon>
        <taxon>Lachnospirales</taxon>
        <taxon>Lachnospiraceae</taxon>
        <taxon>Blautia</taxon>
    </lineage>
</organism>
<dbReference type="EC" id="1.97.1.-" evidence="7"/>
<dbReference type="Proteomes" id="UP000092574">
    <property type="component" value="Chromosome"/>
</dbReference>
<dbReference type="InterPro" id="IPR034457">
    <property type="entry name" value="Organic_radical-activating"/>
</dbReference>
<reference evidence="8" key="1">
    <citation type="submission" date="2017-04" db="EMBL/GenBank/DDBJ databases">
        <title>Complete Genome Sequences of Twelve Strains of a Stable Defined Moderately Diverse Mouse Microbiota 2 (sDMDMm2).</title>
        <authorList>
            <person name="Uchimura Y."/>
            <person name="Wyss M."/>
            <person name="Brugiroux S."/>
            <person name="Limenitakis J.P."/>
            <person name="Stecher B."/>
            <person name="McCoy K.D."/>
            <person name="Macpherson A.J."/>
        </authorList>
    </citation>
    <scope>NUCLEOTIDE SEQUENCE</scope>
    <source>
        <strain evidence="8">YL58</strain>
    </source>
</reference>
<dbReference type="GO" id="GO:0046872">
    <property type="term" value="F:metal ion binding"/>
    <property type="evidence" value="ECO:0007669"/>
    <property type="project" value="UniProtKB-KW"/>
</dbReference>
<keyword evidence="4" id="KW-0479">Metal-binding</keyword>
<name>A0A1C7IG02_9FIRM</name>
<dbReference type="NCBIfam" id="TIGR02491">
    <property type="entry name" value="NrdG"/>
    <property type="match status" value="1"/>
</dbReference>
<dbReference type="InterPro" id="IPR012837">
    <property type="entry name" value="NrdG"/>
</dbReference>
<dbReference type="InterPro" id="IPR007197">
    <property type="entry name" value="rSAM"/>
</dbReference>
<evidence type="ECO:0000256" key="5">
    <source>
        <dbReference type="ARBA" id="ARBA00023004"/>
    </source>
</evidence>
<gene>
    <name evidence="8" type="ORF">A4V09_11615</name>
</gene>
<dbReference type="SFLD" id="SFLDG01066">
    <property type="entry name" value="organic_radical-activating_enz"/>
    <property type="match status" value="1"/>
</dbReference>